<dbReference type="AlphaFoldDB" id="A0A520LTZ1"/>
<dbReference type="Proteomes" id="UP000319023">
    <property type="component" value="Unassembled WGS sequence"/>
</dbReference>
<evidence type="ECO:0000313" key="4">
    <source>
        <dbReference type="Proteomes" id="UP000319023"/>
    </source>
</evidence>
<dbReference type="NCBIfam" id="TIGR00051">
    <property type="entry name" value="YbgC/FadM family acyl-CoA thioesterase"/>
    <property type="match status" value="1"/>
</dbReference>
<reference evidence="3 4" key="1">
    <citation type="submission" date="2019-02" db="EMBL/GenBank/DDBJ databases">
        <title>Prokaryotic population dynamics and viral predation in marine succession experiment using metagenomics: the confinement effect.</title>
        <authorList>
            <person name="Haro-Moreno J.M."/>
            <person name="Rodriguez-Valera F."/>
            <person name="Lopez-Perez M."/>
        </authorList>
    </citation>
    <scope>NUCLEOTIDE SEQUENCE [LARGE SCALE GENOMIC DNA]</scope>
    <source>
        <strain evidence="3">MED-G168</strain>
    </source>
</reference>
<dbReference type="InterPro" id="IPR008272">
    <property type="entry name" value="HB-CoA_thioesterase_AS"/>
</dbReference>
<sequence length="138" mass="15921">MNPHFRSKDFHCRIYVEDTDFQGVVYHANYLKYLERARSQFLIENNLSQTDAMSKGNESYVVKSINLSYYHPAILEDELTIKTEIELVTKARTIFFQSVLNSKNDTLICKGEVEVCFINNDSGKPKAFPLGLLNLFKS</sequence>
<evidence type="ECO:0000256" key="2">
    <source>
        <dbReference type="ARBA" id="ARBA00022801"/>
    </source>
</evidence>
<dbReference type="EMBL" id="SHBN01000003">
    <property type="protein sequence ID" value="RZO12463.1"/>
    <property type="molecule type" value="Genomic_DNA"/>
</dbReference>
<dbReference type="SUPFAM" id="SSF54637">
    <property type="entry name" value="Thioesterase/thiol ester dehydrase-isomerase"/>
    <property type="match status" value="1"/>
</dbReference>
<evidence type="ECO:0000256" key="1">
    <source>
        <dbReference type="ARBA" id="ARBA00005953"/>
    </source>
</evidence>
<evidence type="ECO:0000313" key="3">
    <source>
        <dbReference type="EMBL" id="RZO12463.1"/>
    </source>
</evidence>
<dbReference type="PANTHER" id="PTHR31793:SF37">
    <property type="entry name" value="ACYL-COA THIOESTER HYDROLASE YBGC"/>
    <property type="match status" value="1"/>
</dbReference>
<dbReference type="GO" id="GO:0047617">
    <property type="term" value="F:fatty acyl-CoA hydrolase activity"/>
    <property type="evidence" value="ECO:0007669"/>
    <property type="project" value="TreeGrafter"/>
</dbReference>
<dbReference type="FunFam" id="3.10.129.10:FF:000004">
    <property type="entry name" value="Tol-pal system-associated acyl-CoA thioesterase"/>
    <property type="match status" value="1"/>
</dbReference>
<name>A0A520LTZ1_9GAMM</name>
<dbReference type="Pfam" id="PF13279">
    <property type="entry name" value="4HBT_2"/>
    <property type="match status" value="1"/>
</dbReference>
<organism evidence="3 4">
    <name type="scientific">SAR86 cluster bacterium</name>
    <dbReference type="NCBI Taxonomy" id="2030880"/>
    <lineage>
        <taxon>Bacteria</taxon>
        <taxon>Pseudomonadati</taxon>
        <taxon>Pseudomonadota</taxon>
        <taxon>Gammaproteobacteria</taxon>
        <taxon>SAR86 cluster</taxon>
    </lineage>
</organism>
<dbReference type="InterPro" id="IPR029069">
    <property type="entry name" value="HotDog_dom_sf"/>
</dbReference>
<dbReference type="PIRSF" id="PIRSF003230">
    <property type="entry name" value="YbgC"/>
    <property type="match status" value="1"/>
</dbReference>
<protein>
    <submittedName>
        <fullName evidence="3">YbgC/FadM family acyl-CoA thioesterase</fullName>
        <ecNumber evidence="3">3.1.2.-</ecNumber>
    </submittedName>
</protein>
<accession>A0A520LTZ1</accession>
<dbReference type="CDD" id="cd00586">
    <property type="entry name" value="4HBT"/>
    <property type="match status" value="1"/>
</dbReference>
<dbReference type="InterPro" id="IPR006684">
    <property type="entry name" value="YbgC/YbaW"/>
</dbReference>
<dbReference type="PROSITE" id="PS01328">
    <property type="entry name" value="4HBCOA_THIOESTERASE"/>
    <property type="match status" value="1"/>
</dbReference>
<dbReference type="InterPro" id="IPR050563">
    <property type="entry name" value="4-hydroxybenzoyl-CoA_TE"/>
</dbReference>
<comment type="similarity">
    <text evidence="1">Belongs to the 4-hydroxybenzoyl-CoA thioesterase family.</text>
</comment>
<keyword evidence="2 3" id="KW-0378">Hydrolase</keyword>
<gene>
    <name evidence="3" type="ORF">EVB01_00355</name>
</gene>
<dbReference type="Gene3D" id="3.10.129.10">
    <property type="entry name" value="Hotdog Thioesterase"/>
    <property type="match status" value="1"/>
</dbReference>
<dbReference type="PANTHER" id="PTHR31793">
    <property type="entry name" value="4-HYDROXYBENZOYL-COA THIOESTERASE FAMILY MEMBER"/>
    <property type="match status" value="1"/>
</dbReference>
<comment type="caution">
    <text evidence="3">The sequence shown here is derived from an EMBL/GenBank/DDBJ whole genome shotgun (WGS) entry which is preliminary data.</text>
</comment>
<dbReference type="EC" id="3.1.2.-" evidence="3"/>
<proteinExistence type="inferred from homology"/>